<dbReference type="AlphaFoldDB" id="W7T191"/>
<evidence type="ECO:0000313" key="2">
    <source>
        <dbReference type="Proteomes" id="UP000019335"/>
    </source>
</evidence>
<proteinExistence type="predicted"/>
<organism evidence="1 2">
    <name type="scientific">Nannochloropsis gaditana</name>
    <dbReference type="NCBI Taxonomy" id="72520"/>
    <lineage>
        <taxon>Eukaryota</taxon>
        <taxon>Sar</taxon>
        <taxon>Stramenopiles</taxon>
        <taxon>Ochrophyta</taxon>
        <taxon>Eustigmatophyceae</taxon>
        <taxon>Eustigmatales</taxon>
        <taxon>Monodopsidaceae</taxon>
        <taxon>Nannochloropsis</taxon>
    </lineage>
</organism>
<keyword evidence="2" id="KW-1185">Reference proteome</keyword>
<protein>
    <submittedName>
        <fullName evidence="1">Uncharacterized protein</fullName>
    </submittedName>
</protein>
<sequence length="208" mass="22284">MAGGYTFVGGGTHICIGSPSVAAQSTAQEAGIGGTFYLAAGYVTAIGSPVVDFVGIALSTLAGEFVAVGAGFLVWIGGPFVEYSAIEVFKGYGGTLFVGTGALVVGYSPLAEAIAIVPPHKDYWVQGTCEPYEAAWAPGPPFFVTGGGKNCDVYEEPPEEKQKNWRQSGRDEARVMLNALFREQEDSQRRRRLNYRQSPLLWNIRSSF</sequence>
<reference evidence="1 2" key="1">
    <citation type="journal article" date="2014" name="Mol. Plant">
        <title>Chromosome Scale Genome Assembly and Transcriptome Profiling of Nannochloropsis gaditana in Nitrogen Depletion.</title>
        <authorList>
            <person name="Corteggiani Carpinelli E."/>
            <person name="Telatin A."/>
            <person name="Vitulo N."/>
            <person name="Forcato C."/>
            <person name="D'Angelo M."/>
            <person name="Schiavon R."/>
            <person name="Vezzi A."/>
            <person name="Giacometti G.M."/>
            <person name="Morosinotto T."/>
            <person name="Valle G."/>
        </authorList>
    </citation>
    <scope>NUCLEOTIDE SEQUENCE [LARGE SCALE GENOMIC DNA]</scope>
    <source>
        <strain evidence="1 2">B-31</strain>
    </source>
</reference>
<gene>
    <name evidence="1" type="ORF">Naga_100164g1</name>
</gene>
<evidence type="ECO:0000313" key="1">
    <source>
        <dbReference type="EMBL" id="EWM20855.1"/>
    </source>
</evidence>
<name>W7T191_9STRA</name>
<dbReference type="Proteomes" id="UP000019335">
    <property type="component" value="Unassembled WGS sequence"/>
</dbReference>
<comment type="caution">
    <text evidence="1">The sequence shown here is derived from an EMBL/GenBank/DDBJ whole genome shotgun (WGS) entry which is preliminary data.</text>
</comment>
<dbReference type="EMBL" id="AZIL01002757">
    <property type="protein sequence ID" value="EWM20855.1"/>
    <property type="molecule type" value="Genomic_DNA"/>
</dbReference>
<accession>W7T191</accession>